<feature type="transmembrane region" description="Helical" evidence="1">
    <location>
        <begin position="307"/>
        <end position="329"/>
    </location>
</feature>
<keyword evidence="3" id="KW-1185">Reference proteome</keyword>
<proteinExistence type="predicted"/>
<dbReference type="OrthoDB" id="972532at2759"/>
<feature type="transmembrane region" description="Helical" evidence="1">
    <location>
        <begin position="269"/>
        <end position="287"/>
    </location>
</feature>
<accession>A0A0H2S5N3</accession>
<dbReference type="EMBL" id="KQ085886">
    <property type="protein sequence ID" value="KLO19565.1"/>
    <property type="molecule type" value="Genomic_DNA"/>
</dbReference>
<evidence type="ECO:0000313" key="2">
    <source>
        <dbReference type="EMBL" id="KLO19565.1"/>
    </source>
</evidence>
<sequence>MDSSNFNCDYLGNHSSCIDPISVGNPQHLNFIKIEEPCADSHRVYHRFQRSDTCGTCSSSSDSGVVQKPVQLILNSENTFKTLKNDDAFTTWIDLKQRFATKAYELRNSIIFFEDIARTLPASSVARTLCRSLQDQILPQLEFINKIVLSELRHAQSTGGILSLKKTDYPAEEIISRYRHLQRVLRRLEMSLEDMNMDASYKPTARVLPIRDSSHSEARLFETFSPFRSEILLNSMHHMDAIITVLRSPRLRKGLEKVRYNQEYSRSTFMNIATIATFFSSVTATTLQYSYSQTSTSQELWTYVNGVWFASLVFSIASAANSFLGVALFQRPEYYGHSSLSEYRLIRFWFDKCPMFFLIISGSLFGIGLCLFSVSSNQAYYTRLITIILTGAHAVFIVAIILMASIRFVRLLVPNTFYIFCPSWEEDDMN</sequence>
<gene>
    <name evidence="2" type="ORF">SCHPADRAFT_67362</name>
</gene>
<feature type="transmembrane region" description="Helical" evidence="1">
    <location>
        <begin position="349"/>
        <end position="374"/>
    </location>
</feature>
<keyword evidence="1" id="KW-0472">Membrane</keyword>
<evidence type="ECO:0000313" key="3">
    <source>
        <dbReference type="Proteomes" id="UP000053477"/>
    </source>
</evidence>
<feature type="transmembrane region" description="Helical" evidence="1">
    <location>
        <begin position="380"/>
        <end position="402"/>
    </location>
</feature>
<dbReference type="AlphaFoldDB" id="A0A0H2S5N3"/>
<keyword evidence="1" id="KW-1133">Transmembrane helix</keyword>
<protein>
    <submittedName>
        <fullName evidence="2">Uncharacterized protein</fullName>
    </submittedName>
</protein>
<dbReference type="InParanoid" id="A0A0H2S5N3"/>
<keyword evidence="1" id="KW-0812">Transmembrane</keyword>
<dbReference type="STRING" id="27342.A0A0H2S5N3"/>
<evidence type="ECO:0000256" key="1">
    <source>
        <dbReference type="SAM" id="Phobius"/>
    </source>
</evidence>
<dbReference type="Proteomes" id="UP000053477">
    <property type="component" value="Unassembled WGS sequence"/>
</dbReference>
<organism evidence="2 3">
    <name type="scientific">Schizopora paradoxa</name>
    <dbReference type="NCBI Taxonomy" id="27342"/>
    <lineage>
        <taxon>Eukaryota</taxon>
        <taxon>Fungi</taxon>
        <taxon>Dikarya</taxon>
        <taxon>Basidiomycota</taxon>
        <taxon>Agaricomycotina</taxon>
        <taxon>Agaricomycetes</taxon>
        <taxon>Hymenochaetales</taxon>
        <taxon>Schizoporaceae</taxon>
        <taxon>Schizopora</taxon>
    </lineage>
</organism>
<name>A0A0H2S5N3_9AGAM</name>
<reference evidence="2 3" key="1">
    <citation type="submission" date="2015-04" db="EMBL/GenBank/DDBJ databases">
        <title>Complete genome sequence of Schizopora paradoxa KUC8140, a cosmopolitan wood degrader in East Asia.</title>
        <authorList>
            <consortium name="DOE Joint Genome Institute"/>
            <person name="Min B."/>
            <person name="Park H."/>
            <person name="Jang Y."/>
            <person name="Kim J.-J."/>
            <person name="Kim K.H."/>
            <person name="Pangilinan J."/>
            <person name="Lipzen A."/>
            <person name="Riley R."/>
            <person name="Grigoriev I.V."/>
            <person name="Spatafora J.W."/>
            <person name="Choi I.-G."/>
        </authorList>
    </citation>
    <scope>NUCLEOTIDE SEQUENCE [LARGE SCALE GENOMIC DNA]</scope>
    <source>
        <strain evidence="2 3">KUC8140</strain>
    </source>
</reference>